<gene>
    <name evidence="1" type="ORF">EV147_4214</name>
</gene>
<keyword evidence="2" id="KW-1185">Reference proteome</keyword>
<dbReference type="Pfam" id="PF06551">
    <property type="entry name" value="DUF1120"/>
    <property type="match status" value="1"/>
</dbReference>
<dbReference type="InterPro" id="IPR010546">
    <property type="entry name" value="DUF1120"/>
</dbReference>
<dbReference type="EMBL" id="SGXM01000007">
    <property type="protein sequence ID" value="RZT32468.1"/>
    <property type="molecule type" value="Genomic_DNA"/>
</dbReference>
<comment type="caution">
    <text evidence="1">The sequence shown here is derived from an EMBL/GenBank/DDBJ whole genome shotgun (WGS) entry which is preliminary data.</text>
</comment>
<name>A0A4Q7RJ77_9BURK</name>
<protein>
    <submittedName>
        <fullName evidence="1">Uncharacterized protein DUF1120</fullName>
    </submittedName>
</protein>
<evidence type="ECO:0000313" key="1">
    <source>
        <dbReference type="EMBL" id="RZT32468.1"/>
    </source>
</evidence>
<reference evidence="1 2" key="1">
    <citation type="journal article" date="2015" name="Stand. Genomic Sci.">
        <title>Genomic Encyclopedia of Bacterial and Archaeal Type Strains, Phase III: the genomes of soil and plant-associated and newly described type strains.</title>
        <authorList>
            <person name="Whitman W.B."/>
            <person name="Woyke T."/>
            <person name="Klenk H.P."/>
            <person name="Zhou Y."/>
            <person name="Lilburn T.G."/>
            <person name="Beck B.J."/>
            <person name="De Vos P."/>
            <person name="Vandamme P."/>
            <person name="Eisen J.A."/>
            <person name="Garrity G."/>
            <person name="Hugenholtz P."/>
            <person name="Kyrpides N.C."/>
        </authorList>
    </citation>
    <scope>NUCLEOTIDE SEQUENCE [LARGE SCALE GENOMIC DNA]</scope>
    <source>
        <strain evidence="1 2">ASC-9842</strain>
    </source>
</reference>
<dbReference type="AlphaFoldDB" id="A0A4Q7RJ77"/>
<accession>A0A4Q7RJ77</accession>
<evidence type="ECO:0000313" key="2">
    <source>
        <dbReference type="Proteomes" id="UP000291078"/>
    </source>
</evidence>
<sequence length="216" mass="23426">MNHLLRLGITATLAWSATTHCTASETHDLSLGGVIHPTACEISLNPGAVDYGTVSASYLSDTELTPLAARPFDVVVSCEQPILTSLSFHDNRDGTTGHSSMSDATWFGLGQFDGKPIGAFQIVRTPTEIVADGNRIHTIELNPSGTWLQMNAEFPQVSSRSGYRLSWAETGTVPWPFSTIRVPMAVKPTMLARKDMPDLTDAVPMDGMVTITLRYM</sequence>
<proteinExistence type="predicted"/>
<organism evidence="1 2">
    <name type="scientific">Cupriavidus agavae</name>
    <dbReference type="NCBI Taxonomy" id="1001822"/>
    <lineage>
        <taxon>Bacteria</taxon>
        <taxon>Pseudomonadati</taxon>
        <taxon>Pseudomonadota</taxon>
        <taxon>Betaproteobacteria</taxon>
        <taxon>Burkholderiales</taxon>
        <taxon>Burkholderiaceae</taxon>
        <taxon>Cupriavidus</taxon>
    </lineage>
</organism>
<dbReference type="Proteomes" id="UP000291078">
    <property type="component" value="Unassembled WGS sequence"/>
</dbReference>